<dbReference type="InterPro" id="IPR030802">
    <property type="entry name" value="Permease_MalE"/>
</dbReference>
<evidence type="ECO:0000313" key="2">
    <source>
        <dbReference type="EMBL" id="ERP39148.1"/>
    </source>
</evidence>
<feature type="transmembrane region" description="Helical" evidence="1">
    <location>
        <begin position="49"/>
        <end position="71"/>
    </location>
</feature>
<name>U7DC40_9BACT</name>
<evidence type="ECO:0000256" key="1">
    <source>
        <dbReference type="SAM" id="Phobius"/>
    </source>
</evidence>
<sequence>MVFLNRLGSSTLRTISTYTDLLGLWYDMVTRLLFNRDTRVNGPQLVNQILFTGVDAFFTITLIAISLGVALSTQLVNNVANIDVTSFFGTLLALSIKEVSPFITAVVIIGRSGSGFTTFLGNMKVTRETDALKAMAIPVIDFLCIPNFVGMVIATLALNFYFSSILLLSGLATINFLTGRPVYILIEQVFSHIVFIDIMVILLKCIIFGSVVATTSSYFGLHVKTIRIVPRAVFRTVVTSIIFILLANIALALISTFLRGFLL</sequence>
<dbReference type="PANTHER" id="PTHR30188:SF4">
    <property type="entry name" value="PROTEIN TRIGALACTOSYLDIACYLGLYCEROL 1, CHLOROPLASTIC"/>
    <property type="match status" value="1"/>
</dbReference>
<comment type="caution">
    <text evidence="2">The sequence shown here is derived from an EMBL/GenBank/DDBJ whole genome shotgun (WGS) entry which is preliminary data.</text>
</comment>
<evidence type="ECO:0000313" key="3">
    <source>
        <dbReference type="Proteomes" id="UP000017148"/>
    </source>
</evidence>
<gene>
    <name evidence="2" type="ORF">CALK_0316</name>
</gene>
<dbReference type="GO" id="GO:0043190">
    <property type="term" value="C:ATP-binding cassette (ABC) transporter complex"/>
    <property type="evidence" value="ECO:0007669"/>
    <property type="project" value="InterPro"/>
</dbReference>
<proteinExistence type="predicted"/>
<keyword evidence="1" id="KW-1133">Transmembrane helix</keyword>
<dbReference type="PANTHER" id="PTHR30188">
    <property type="entry name" value="ABC TRANSPORTER PERMEASE PROTEIN-RELATED"/>
    <property type="match status" value="1"/>
</dbReference>
<organism evidence="2 3">
    <name type="scientific">Chitinivibrio alkaliphilus ACht1</name>
    <dbReference type="NCBI Taxonomy" id="1313304"/>
    <lineage>
        <taxon>Bacteria</taxon>
        <taxon>Pseudomonadati</taxon>
        <taxon>Fibrobacterota</taxon>
        <taxon>Chitinivibrionia</taxon>
        <taxon>Chitinivibrionales</taxon>
        <taxon>Chitinivibrionaceae</taxon>
        <taxon>Chitinivibrio</taxon>
    </lineage>
</organism>
<feature type="transmembrane region" description="Helical" evidence="1">
    <location>
        <begin position="189"/>
        <end position="212"/>
    </location>
</feature>
<dbReference type="RefSeq" id="WP_022635861.1">
    <property type="nucleotide sequence ID" value="NZ_ASJR01000002.1"/>
</dbReference>
<feature type="transmembrane region" description="Helical" evidence="1">
    <location>
        <begin position="232"/>
        <end position="258"/>
    </location>
</feature>
<reference evidence="2 3" key="1">
    <citation type="journal article" date="2013" name="Environ. Microbiol.">
        <title>Genome analysis of Chitinivibrio alkaliphilus gen. nov., sp. nov., a novel extremely haloalkaliphilic anaerobic chitinolytic bacterium from the candidate phylum Termite Group 3.</title>
        <authorList>
            <person name="Sorokin D.Y."/>
            <person name="Gumerov V.M."/>
            <person name="Rakitin A.L."/>
            <person name="Beletsky A.V."/>
            <person name="Damste J.S."/>
            <person name="Muyzer G."/>
            <person name="Mardanov A.V."/>
            <person name="Ravin N.V."/>
        </authorList>
    </citation>
    <scope>NUCLEOTIDE SEQUENCE [LARGE SCALE GENOMIC DNA]</scope>
    <source>
        <strain evidence="2 3">ACht1</strain>
    </source>
</reference>
<dbReference type="eggNOG" id="COG0767">
    <property type="taxonomic scope" value="Bacteria"/>
</dbReference>
<dbReference type="Proteomes" id="UP000017148">
    <property type="component" value="Unassembled WGS sequence"/>
</dbReference>
<keyword evidence="1" id="KW-0472">Membrane</keyword>
<dbReference type="GO" id="GO:0005548">
    <property type="term" value="F:phospholipid transporter activity"/>
    <property type="evidence" value="ECO:0007669"/>
    <property type="project" value="TreeGrafter"/>
</dbReference>
<dbReference type="STRING" id="1313304.CALK_0316"/>
<feature type="transmembrane region" description="Helical" evidence="1">
    <location>
        <begin position="160"/>
        <end position="177"/>
    </location>
</feature>
<keyword evidence="1" id="KW-0812">Transmembrane</keyword>
<dbReference type="AlphaFoldDB" id="U7DC40"/>
<accession>U7DC40</accession>
<feature type="transmembrane region" description="Helical" evidence="1">
    <location>
        <begin position="134"/>
        <end position="154"/>
    </location>
</feature>
<dbReference type="OrthoDB" id="9810518at2"/>
<keyword evidence="3" id="KW-1185">Reference proteome</keyword>
<dbReference type="EMBL" id="ASJR01000002">
    <property type="protein sequence ID" value="ERP39148.1"/>
    <property type="molecule type" value="Genomic_DNA"/>
</dbReference>
<protein>
    <submittedName>
        <fullName evidence="2">ABC transporter, permease protein</fullName>
    </submittedName>
</protein>
<dbReference type="Pfam" id="PF02405">
    <property type="entry name" value="MlaE"/>
    <property type="match status" value="1"/>
</dbReference>